<dbReference type="GO" id="GO:0046677">
    <property type="term" value="P:response to antibiotic"/>
    <property type="evidence" value="ECO:0007669"/>
    <property type="project" value="UniProtKB-KW"/>
</dbReference>
<evidence type="ECO:0000256" key="6">
    <source>
        <dbReference type="ARBA" id="ARBA00022777"/>
    </source>
</evidence>
<feature type="domain" description="Aminoglycoside phosphotransferase" evidence="13">
    <location>
        <begin position="30"/>
        <end position="245"/>
    </location>
</feature>
<comment type="catalytic activity">
    <reaction evidence="9">
        <text>kanamycin A + ATP = kanamycin 3'-phosphate + ADP + H(+)</text>
        <dbReference type="Rhea" id="RHEA:24256"/>
        <dbReference type="ChEBI" id="CHEBI:15378"/>
        <dbReference type="ChEBI" id="CHEBI:30616"/>
        <dbReference type="ChEBI" id="CHEBI:57909"/>
        <dbReference type="ChEBI" id="CHEBI:58214"/>
        <dbReference type="ChEBI" id="CHEBI:456216"/>
        <dbReference type="EC" id="2.7.1.95"/>
    </reaction>
</comment>
<dbReference type="CDD" id="cd05150">
    <property type="entry name" value="APH"/>
    <property type="match status" value="1"/>
</dbReference>
<accession>N8ZRE3</accession>
<evidence type="ECO:0000256" key="12">
    <source>
        <dbReference type="PIRSR" id="PIRSR000706-2"/>
    </source>
</evidence>
<dbReference type="PANTHER" id="PTHR21310">
    <property type="entry name" value="AMINOGLYCOSIDE PHOSPHOTRANSFERASE-RELATED-RELATED"/>
    <property type="match status" value="1"/>
</dbReference>
<gene>
    <name evidence="14" type="ORF">F960_01725</name>
</gene>
<dbReference type="GO" id="GO:0008910">
    <property type="term" value="F:kanamycin kinase activity"/>
    <property type="evidence" value="ECO:0007669"/>
    <property type="project" value="UniProtKB-EC"/>
</dbReference>
<keyword evidence="4 10" id="KW-0808">Transferase</keyword>
<dbReference type="AlphaFoldDB" id="N8ZRE3"/>
<evidence type="ECO:0000313" key="14">
    <source>
        <dbReference type="EMBL" id="ENV34035.1"/>
    </source>
</evidence>
<dbReference type="RefSeq" id="WP_004861468.1">
    <property type="nucleotide sequence ID" value="NG_055648.1"/>
</dbReference>
<dbReference type="NCBIfam" id="NF033068">
    <property type="entry name" value="APH_3p"/>
    <property type="match status" value="1"/>
</dbReference>
<dbReference type="EC" id="2.7.1.95" evidence="2"/>
<keyword evidence="12" id="KW-0479">Metal-binding</keyword>
<evidence type="ECO:0000256" key="4">
    <source>
        <dbReference type="ARBA" id="ARBA00022679"/>
    </source>
</evidence>
<keyword evidence="6 10" id="KW-0418">Kinase</keyword>
<dbReference type="CARD" id="ARO:3004087">
    <property type="molecule name" value="APH(3')-IXa"/>
    <property type="mechanism identifier" value="ARO:0001004"/>
    <property type="mechanism name" value="antibiotic inactivation"/>
</dbReference>
<evidence type="ECO:0000256" key="10">
    <source>
        <dbReference type="PIRNR" id="PIRNR000706"/>
    </source>
</evidence>
<evidence type="ECO:0000256" key="3">
    <source>
        <dbReference type="ARBA" id="ARBA00017903"/>
    </source>
</evidence>
<keyword evidence="15" id="KW-1185">Reference proteome</keyword>
<sequence length="266" mass="30852">MINDMKISLPQSLKSFIGNQPLQKDKVGQSPSDVYSFTKNNEKYYLKTTELIYAQTTYSIIREAKILDWLDGKLNVPELVLMDTDHENEYMISKAVPAKPLQDFTGKSDQFFIDIYTDALAQLQSISIKNCPFISNKKFRLAEAEFFIENGLLDELDDDEKDLKLWSSYQNFAEFLDDLKQQNFQEEYVFSHGDLTDSNVFLSHDAQIYFLDVGRAGIADRFVDIAFIERSLREDCSEDAALQFLNHLAEDDSFKRNYFLKLDELN</sequence>
<dbReference type="eggNOG" id="COG3231">
    <property type="taxonomic scope" value="Bacteria"/>
</dbReference>
<feature type="binding site" evidence="12">
    <location>
        <position position="199"/>
    </location>
    <ligand>
        <name>Mg(2+)</name>
        <dbReference type="ChEBI" id="CHEBI:18420"/>
    </ligand>
</feature>
<dbReference type="Pfam" id="PF01636">
    <property type="entry name" value="APH"/>
    <property type="match status" value="1"/>
</dbReference>
<feature type="binding site" evidence="12">
    <location>
        <position position="212"/>
    </location>
    <ligand>
        <name>Mg(2+)</name>
        <dbReference type="ChEBI" id="CHEBI:18420"/>
    </ligand>
</feature>
<feature type="active site" description="Proton acceptor" evidence="11">
    <location>
        <position position="194"/>
    </location>
</feature>
<proteinExistence type="inferred from homology"/>
<keyword evidence="5 10" id="KW-0547">Nucleotide-binding</keyword>
<dbReference type="SUPFAM" id="SSF56112">
    <property type="entry name" value="Protein kinase-like (PK-like)"/>
    <property type="match status" value="1"/>
</dbReference>
<dbReference type="Gene3D" id="3.90.1200.10">
    <property type="match status" value="1"/>
</dbReference>
<keyword evidence="7 10" id="KW-0067">ATP-binding</keyword>
<evidence type="ECO:0000256" key="2">
    <source>
        <dbReference type="ARBA" id="ARBA00012193"/>
    </source>
</evidence>
<reference evidence="14 15" key="1">
    <citation type="submission" date="2013-02" db="EMBL/GenBank/DDBJ databases">
        <title>The Genome Sequence of Acinetobacter gerneri CIP 107464.</title>
        <authorList>
            <consortium name="The Broad Institute Genome Sequencing Platform"/>
            <consortium name="The Broad Institute Genome Sequencing Center for Infectious Disease"/>
            <person name="Cerqueira G."/>
            <person name="Feldgarden M."/>
            <person name="Courvalin P."/>
            <person name="Perichon B."/>
            <person name="Grillot-Courvalin C."/>
            <person name="Clermont D."/>
            <person name="Rocha E."/>
            <person name="Yoon E.-J."/>
            <person name="Nemec A."/>
            <person name="Walker B."/>
            <person name="Young S.K."/>
            <person name="Zeng Q."/>
            <person name="Gargeya S."/>
            <person name="Fitzgerald M."/>
            <person name="Haas B."/>
            <person name="Abouelleil A."/>
            <person name="Alvarado L."/>
            <person name="Arachchi H.M."/>
            <person name="Berlin A.M."/>
            <person name="Chapman S.B."/>
            <person name="Dewar J."/>
            <person name="Goldberg J."/>
            <person name="Griggs A."/>
            <person name="Gujja S."/>
            <person name="Hansen M."/>
            <person name="Howarth C."/>
            <person name="Imamovic A."/>
            <person name="Larimer J."/>
            <person name="McCowan C."/>
            <person name="Murphy C."/>
            <person name="Neiman D."/>
            <person name="Pearson M."/>
            <person name="Priest M."/>
            <person name="Roberts A."/>
            <person name="Saif S."/>
            <person name="Shea T."/>
            <person name="Sisk P."/>
            <person name="Sykes S."/>
            <person name="Wortman J."/>
            <person name="Nusbaum C."/>
            <person name="Birren B."/>
        </authorList>
    </citation>
    <scope>NUCLEOTIDE SEQUENCE [LARGE SCALE GENOMIC DNA]</scope>
    <source>
        <strain evidence="14 15">CIP 107464</strain>
    </source>
</reference>
<evidence type="ECO:0000256" key="9">
    <source>
        <dbReference type="ARBA" id="ARBA00048925"/>
    </source>
</evidence>
<evidence type="ECO:0000256" key="1">
    <source>
        <dbReference type="ARBA" id="ARBA00006219"/>
    </source>
</evidence>
<dbReference type="InterPro" id="IPR002575">
    <property type="entry name" value="Aminoglycoside_PTrfase"/>
</dbReference>
<organism evidence="14 15">
    <name type="scientific">Acinetobacter gerneri DSM 14967 = CIP 107464 = MTCC 9824</name>
    <dbReference type="NCBI Taxonomy" id="1120926"/>
    <lineage>
        <taxon>Bacteria</taxon>
        <taxon>Pseudomonadati</taxon>
        <taxon>Pseudomonadota</taxon>
        <taxon>Gammaproteobacteria</taxon>
        <taxon>Moraxellales</taxon>
        <taxon>Moraxellaceae</taxon>
        <taxon>Acinetobacter</taxon>
    </lineage>
</organism>
<comment type="caution">
    <text evidence="14">The sequence shown here is derived from an EMBL/GenBank/DDBJ whole genome shotgun (WGS) entry which is preliminary data.</text>
</comment>
<dbReference type="PANTHER" id="PTHR21310:SF41">
    <property type="entry name" value="3'-PHOSPHOTRANSFERASE, PUTATIVE-RELATED"/>
    <property type="match status" value="1"/>
</dbReference>
<keyword evidence="12" id="KW-0460">Magnesium</keyword>
<dbReference type="InterPro" id="IPR011009">
    <property type="entry name" value="Kinase-like_dom_sf"/>
</dbReference>
<evidence type="ECO:0000256" key="11">
    <source>
        <dbReference type="PIRSR" id="PIRSR000706-1"/>
    </source>
</evidence>
<evidence type="ECO:0000313" key="15">
    <source>
        <dbReference type="Proteomes" id="UP000013117"/>
    </source>
</evidence>
<dbReference type="InterPro" id="IPR051678">
    <property type="entry name" value="AGP_Transferase"/>
</dbReference>
<evidence type="ECO:0000259" key="13">
    <source>
        <dbReference type="Pfam" id="PF01636"/>
    </source>
</evidence>
<dbReference type="HOGENOM" id="CLU_073027_3_0_6"/>
<dbReference type="GO" id="GO:0005524">
    <property type="term" value="F:ATP binding"/>
    <property type="evidence" value="ECO:0007669"/>
    <property type="project" value="UniProtKB-KW"/>
</dbReference>
<dbReference type="Proteomes" id="UP000013117">
    <property type="component" value="Unassembled WGS sequence"/>
</dbReference>
<dbReference type="PIRSF" id="PIRSF000706">
    <property type="entry name" value="Kanamycin_kin"/>
    <property type="match status" value="1"/>
</dbReference>
<evidence type="ECO:0000256" key="5">
    <source>
        <dbReference type="ARBA" id="ARBA00022741"/>
    </source>
</evidence>
<comment type="similarity">
    <text evidence="1 10">Belongs to the aminoglycoside phosphotransferase family.</text>
</comment>
<dbReference type="PATRIC" id="fig|1120926.3.peg.1655"/>
<dbReference type="EMBL" id="APPN01000061">
    <property type="protein sequence ID" value="ENV34035.1"/>
    <property type="molecule type" value="Genomic_DNA"/>
</dbReference>
<evidence type="ECO:0000256" key="8">
    <source>
        <dbReference type="ARBA" id="ARBA00023251"/>
    </source>
</evidence>
<dbReference type="Gene3D" id="3.30.200.20">
    <property type="entry name" value="Phosphorylase Kinase, domain 1"/>
    <property type="match status" value="1"/>
</dbReference>
<dbReference type="GO" id="GO:0046872">
    <property type="term" value="F:metal ion binding"/>
    <property type="evidence" value="ECO:0007669"/>
    <property type="project" value="UniProtKB-KW"/>
</dbReference>
<name>N8ZRE3_9GAMM</name>
<dbReference type="InterPro" id="IPR024165">
    <property type="entry name" value="Kan/Strep_kinase"/>
</dbReference>
<protein>
    <recommendedName>
        <fullName evidence="3">Aminoglycoside 3'-phosphotransferase</fullName>
        <ecNumber evidence="2">2.7.1.95</ecNumber>
    </recommendedName>
</protein>
<dbReference type="SMR" id="N8ZRE3"/>
<keyword evidence="8 10" id="KW-0046">Antibiotic resistance</keyword>
<evidence type="ECO:0000256" key="7">
    <source>
        <dbReference type="ARBA" id="ARBA00022840"/>
    </source>
</evidence>